<sequence>MFEFYFSFLKKIALCCHFLITFSSKCDLMELEPNQFIMPLQQNVRLIEMDSDNFEQLNQITFALTEQAFNISYLESEKIRSTIISNFIFYNSTQQQWICRLLKFQSYNILCNNDIKLNPTDIDILNMELQFKVDIMTEAQYNCDEFFQWQISNFLLFCSSQNIIKIYSVDISNTTLLITEKEFDQHQFDQCIREYIKQSEEQYFIILYGCFQWAIFEFSGSSLDLLIDQYIMLNKTNQSIPYVQRIQICKYLNKDLSEYYLITNDGYYQFQVNNKNKQLSWVSFEKFQNIQQLIFIKNWCKVNYLIIYQNQTTSIIINILKKELVNINSNVIQVHESSNLIFLLSNKSLDVIMNQQIKQHIQLQANHLFFLDNDKYFYYIDELNSQISFYSYNDLNQFLIPKKTYVFKVLLKDQFEISLLNCYKVNIINNIDKAIVFNDIHLLNSCQEHDSIIFDKQCIELPEQYDFQVQQVSISTILNITDIVEFQNNCDIRFISKDSILIYREDNYAIFKNNHFITIQECINNINYKIPIQTYSVFQYHLFFLIINKGDKLFKIIQQSINYQISVENEIESFSQFQIHVLIITKMGQNFMIISINNLGQEKLSQNLITKLFQIYSREQPNNHPTFFYYKKQNYQFIEFHSNLLIYDLYNDQIIILPFQNIQIISIKNLINNVYQIIAVHLIEDVIFQYIFTYSQQLILQYNYTIINAKIQRPLKFNIQNHQTQKEEQSLLIILVDKDQEHQIQILRVSHTRPLKLIRIINVSIPEFFIVQTILHYYDQNFEIRAIDIFQFHVKLKNINTNQRDAFSSDNLTFYIVSKYTTENVIKCIFRLNQYNLCHQIYNIHNQIEIILNNKQKQQIQINDFFVGPINNLYITNNSLVKLNGFYLQHIPILFCSQLNKNNCIITINLSNKLLPDQNKKFIAHILKQQNQNIFLSLIDEQKTSQKGQNILLDIFLINQWQLAILSLIKKQIIIIIQDIDKDTFEVRNEQQFLLQTNFDLHNYKIHFTGSLIQIKQQNQEILFFTKNYYIKYQEIQRYQEGLLSVENSNQLYIELQSQNKHLIINILEFDDTKFELIHFAEVNFTIINNLLNNHFNEDFTQFQQFISNHILKSIQKRNQINLIVLQEYQFFSLILNISLQLNDTSFQIEIQQVIRNPKTINNIKQIFYQYNILILTSDREQRYIYDLNQKRQFYDYNYIENSTSKFICSINSTHFIFQNSNQNYSIGQLNYEIELLEGHSNQETCILVAENSLAKTDIKLIIAKQSVGQIWTIVLLTISSFLILLFISISLLIKIKKKRNNVYQTQIELQNSIVSNLNL</sequence>
<evidence type="ECO:0000313" key="3">
    <source>
        <dbReference type="Proteomes" id="UP000688137"/>
    </source>
</evidence>
<feature type="transmembrane region" description="Helical" evidence="1">
    <location>
        <begin position="1271"/>
        <end position="1294"/>
    </location>
</feature>
<reference evidence="2" key="1">
    <citation type="submission" date="2021-01" db="EMBL/GenBank/DDBJ databases">
        <authorList>
            <consortium name="Genoscope - CEA"/>
            <person name="William W."/>
        </authorList>
    </citation>
    <scope>NUCLEOTIDE SEQUENCE</scope>
</reference>
<organism evidence="2 3">
    <name type="scientific">Paramecium primaurelia</name>
    <dbReference type="NCBI Taxonomy" id="5886"/>
    <lineage>
        <taxon>Eukaryota</taxon>
        <taxon>Sar</taxon>
        <taxon>Alveolata</taxon>
        <taxon>Ciliophora</taxon>
        <taxon>Intramacronucleata</taxon>
        <taxon>Oligohymenophorea</taxon>
        <taxon>Peniculida</taxon>
        <taxon>Parameciidae</taxon>
        <taxon>Paramecium</taxon>
    </lineage>
</organism>
<dbReference type="EMBL" id="CAJJDM010000237">
    <property type="protein sequence ID" value="CAD8118191.1"/>
    <property type="molecule type" value="Genomic_DNA"/>
</dbReference>
<accession>A0A8S1QRI5</accession>
<proteinExistence type="predicted"/>
<evidence type="ECO:0008006" key="4">
    <source>
        <dbReference type="Google" id="ProtNLM"/>
    </source>
</evidence>
<keyword evidence="1" id="KW-0812">Transmembrane</keyword>
<keyword evidence="3" id="KW-1185">Reference proteome</keyword>
<keyword evidence="1" id="KW-0472">Membrane</keyword>
<gene>
    <name evidence="2" type="ORF">PPRIM_AZ9-3.1.T2280003</name>
</gene>
<dbReference type="Proteomes" id="UP000688137">
    <property type="component" value="Unassembled WGS sequence"/>
</dbReference>
<evidence type="ECO:0000313" key="2">
    <source>
        <dbReference type="EMBL" id="CAD8118191.1"/>
    </source>
</evidence>
<comment type="caution">
    <text evidence="2">The sequence shown here is derived from an EMBL/GenBank/DDBJ whole genome shotgun (WGS) entry which is preliminary data.</text>
</comment>
<evidence type="ECO:0000256" key="1">
    <source>
        <dbReference type="SAM" id="Phobius"/>
    </source>
</evidence>
<protein>
    <recommendedName>
        <fullName evidence="4">Transmembrane protein</fullName>
    </recommendedName>
</protein>
<dbReference type="OMA" id="ICKAPIF"/>
<name>A0A8S1QRI5_PARPR</name>
<keyword evidence="1" id="KW-1133">Transmembrane helix</keyword>